<evidence type="ECO:0000256" key="12">
    <source>
        <dbReference type="ARBA" id="ARBA00023136"/>
    </source>
</evidence>
<dbReference type="SUPFAM" id="SSF48264">
    <property type="entry name" value="Cytochrome P450"/>
    <property type="match status" value="1"/>
</dbReference>
<dbReference type="PANTHER" id="PTHR46300:SF2">
    <property type="entry name" value="CYTOCHROME P450 MONOOXYGENASE ALNH-RELATED"/>
    <property type="match status" value="1"/>
</dbReference>
<keyword evidence="7 14" id="KW-0479">Metal-binding</keyword>
<dbReference type="Proteomes" id="UP000297245">
    <property type="component" value="Unassembled WGS sequence"/>
</dbReference>
<dbReference type="InterPro" id="IPR001128">
    <property type="entry name" value="Cyt_P450"/>
</dbReference>
<dbReference type="Gene3D" id="1.10.630.10">
    <property type="entry name" value="Cytochrome P450"/>
    <property type="match status" value="1"/>
</dbReference>
<dbReference type="GO" id="GO:0016705">
    <property type="term" value="F:oxidoreductase activity, acting on paired donors, with incorporation or reduction of molecular oxygen"/>
    <property type="evidence" value="ECO:0007669"/>
    <property type="project" value="InterPro"/>
</dbReference>
<dbReference type="InterPro" id="IPR036396">
    <property type="entry name" value="Cyt_P450_sf"/>
</dbReference>
<reference evidence="15 16" key="1">
    <citation type="journal article" date="2019" name="Nat. Ecol. Evol.">
        <title>Megaphylogeny resolves global patterns of mushroom evolution.</title>
        <authorList>
            <person name="Varga T."/>
            <person name="Krizsan K."/>
            <person name="Foldi C."/>
            <person name="Dima B."/>
            <person name="Sanchez-Garcia M."/>
            <person name="Sanchez-Ramirez S."/>
            <person name="Szollosi G.J."/>
            <person name="Szarkandi J.G."/>
            <person name="Papp V."/>
            <person name="Albert L."/>
            <person name="Andreopoulos W."/>
            <person name="Angelini C."/>
            <person name="Antonin V."/>
            <person name="Barry K.W."/>
            <person name="Bougher N.L."/>
            <person name="Buchanan P."/>
            <person name="Buyck B."/>
            <person name="Bense V."/>
            <person name="Catcheside P."/>
            <person name="Chovatia M."/>
            <person name="Cooper J."/>
            <person name="Damon W."/>
            <person name="Desjardin D."/>
            <person name="Finy P."/>
            <person name="Geml J."/>
            <person name="Haridas S."/>
            <person name="Hughes K."/>
            <person name="Justo A."/>
            <person name="Karasinski D."/>
            <person name="Kautmanova I."/>
            <person name="Kiss B."/>
            <person name="Kocsube S."/>
            <person name="Kotiranta H."/>
            <person name="LaButti K.M."/>
            <person name="Lechner B.E."/>
            <person name="Liimatainen K."/>
            <person name="Lipzen A."/>
            <person name="Lukacs Z."/>
            <person name="Mihaltcheva S."/>
            <person name="Morgado L.N."/>
            <person name="Niskanen T."/>
            <person name="Noordeloos M.E."/>
            <person name="Ohm R.A."/>
            <person name="Ortiz-Santana B."/>
            <person name="Ovrebo C."/>
            <person name="Racz N."/>
            <person name="Riley R."/>
            <person name="Savchenko A."/>
            <person name="Shiryaev A."/>
            <person name="Soop K."/>
            <person name="Spirin V."/>
            <person name="Szebenyi C."/>
            <person name="Tomsovsky M."/>
            <person name="Tulloss R.E."/>
            <person name="Uehling J."/>
            <person name="Grigoriev I.V."/>
            <person name="Vagvolgyi C."/>
            <person name="Papp T."/>
            <person name="Martin F.M."/>
            <person name="Miettinen O."/>
            <person name="Hibbett D.S."/>
            <person name="Nagy L.G."/>
        </authorList>
    </citation>
    <scope>NUCLEOTIDE SEQUENCE [LARGE SCALE GENOMIC DNA]</scope>
    <source>
        <strain evidence="15 16">CBS 962.96</strain>
    </source>
</reference>
<evidence type="ECO:0000256" key="5">
    <source>
        <dbReference type="ARBA" id="ARBA00022617"/>
    </source>
</evidence>
<comment type="subcellular location">
    <subcellularLocation>
        <location evidence="2">Membrane</location>
        <topology evidence="2">Single-pass membrane protein</topology>
    </subcellularLocation>
</comment>
<dbReference type="AlphaFoldDB" id="A0A4V4HFE8"/>
<dbReference type="EMBL" id="ML179218">
    <property type="protein sequence ID" value="THU94675.1"/>
    <property type="molecule type" value="Genomic_DNA"/>
</dbReference>
<dbReference type="CDD" id="cd11065">
    <property type="entry name" value="CYP64-like"/>
    <property type="match status" value="1"/>
</dbReference>
<dbReference type="GO" id="GO:0016020">
    <property type="term" value="C:membrane"/>
    <property type="evidence" value="ECO:0007669"/>
    <property type="project" value="UniProtKB-SubCell"/>
</dbReference>
<comment type="cofactor">
    <cofactor evidence="1 14">
        <name>heme</name>
        <dbReference type="ChEBI" id="CHEBI:30413"/>
    </cofactor>
</comment>
<keyword evidence="8" id="KW-1133">Transmembrane helix</keyword>
<evidence type="ECO:0000256" key="3">
    <source>
        <dbReference type="ARBA" id="ARBA00005179"/>
    </source>
</evidence>
<evidence type="ECO:0000256" key="14">
    <source>
        <dbReference type="PIRSR" id="PIRSR602401-1"/>
    </source>
</evidence>
<keyword evidence="10 14" id="KW-0408">Iron</keyword>
<keyword evidence="9" id="KW-0560">Oxidoreductase</keyword>
<keyword evidence="6" id="KW-0812">Transmembrane</keyword>
<sequence>MLDFLNPNVLVLALIGLASYALVSYRRSPWRKLPPGPRGLPLLGNIFQLGEKQWLTFTELQKSFGNIIYLNAAGQPIIVLNSRQVAADLLDRRATIYSDRPKNIVGSEILSGGLALGLGRYTDTWRRMRRAGNEGFSKTLVPNYHRTQFTEALYLASGILSRPYDLEAHFKRSAASVTMAIVYDTPPITSEHDPTVEAVNEQAAGVTRALRPGAHLVEFFPWMIHLPRSVAKWKRDAEDAFEKHSLMFEGLFKTVGNRLASGDTRPSFAANLIENMNKFNLSEREGAWLAGSMYAAGSDTMSSIMSWWTLAMVAYPSVLKRAQTEIDSIVGRSRLPSFSDLPHLPYIRAMVKESLRWSTPFPVGAPHRAMQDDWYSGYFIPAGSMIIPNCYRMNRDVDTYGVDADEFNPSRYLDERTGELLLSGEMWPDTKEEGHVTYGFGRRICIGRHAVNNQLFMNMALMVWMMDIERPVVDGKQVELDLEGCEPDGILIRPVHFEAKITPRFPEVKAIVEQELELVSR</sequence>
<evidence type="ECO:0000256" key="4">
    <source>
        <dbReference type="ARBA" id="ARBA00010617"/>
    </source>
</evidence>
<evidence type="ECO:0000313" key="16">
    <source>
        <dbReference type="Proteomes" id="UP000297245"/>
    </source>
</evidence>
<evidence type="ECO:0000256" key="8">
    <source>
        <dbReference type="ARBA" id="ARBA00022989"/>
    </source>
</evidence>
<evidence type="ECO:0000256" key="9">
    <source>
        <dbReference type="ARBA" id="ARBA00023002"/>
    </source>
</evidence>
<evidence type="ECO:0000256" key="2">
    <source>
        <dbReference type="ARBA" id="ARBA00004167"/>
    </source>
</evidence>
<dbReference type="InterPro" id="IPR002401">
    <property type="entry name" value="Cyt_P450_E_grp-I"/>
</dbReference>
<gene>
    <name evidence="15" type="ORF">K435DRAFT_724400</name>
</gene>
<dbReference type="GO" id="GO:0004497">
    <property type="term" value="F:monooxygenase activity"/>
    <property type="evidence" value="ECO:0007669"/>
    <property type="project" value="UniProtKB-KW"/>
</dbReference>
<evidence type="ECO:0000256" key="10">
    <source>
        <dbReference type="ARBA" id="ARBA00023004"/>
    </source>
</evidence>
<dbReference type="PRINTS" id="PR00463">
    <property type="entry name" value="EP450I"/>
</dbReference>
<evidence type="ECO:0000313" key="15">
    <source>
        <dbReference type="EMBL" id="THU94675.1"/>
    </source>
</evidence>
<keyword evidence="11" id="KW-0503">Monooxygenase</keyword>
<evidence type="ECO:0000256" key="11">
    <source>
        <dbReference type="ARBA" id="ARBA00023033"/>
    </source>
</evidence>
<keyword evidence="13" id="KW-0325">Glycoprotein</keyword>
<dbReference type="InterPro" id="IPR050364">
    <property type="entry name" value="Cytochrome_P450_fung"/>
</dbReference>
<dbReference type="OrthoDB" id="2789670at2759"/>
<feature type="binding site" description="axial binding residue" evidence="14">
    <location>
        <position position="445"/>
    </location>
    <ligand>
        <name>heme</name>
        <dbReference type="ChEBI" id="CHEBI:30413"/>
    </ligand>
    <ligandPart>
        <name>Fe</name>
        <dbReference type="ChEBI" id="CHEBI:18248"/>
    </ligandPart>
</feature>
<organism evidence="15 16">
    <name type="scientific">Dendrothele bispora (strain CBS 962.96)</name>
    <dbReference type="NCBI Taxonomy" id="1314807"/>
    <lineage>
        <taxon>Eukaryota</taxon>
        <taxon>Fungi</taxon>
        <taxon>Dikarya</taxon>
        <taxon>Basidiomycota</taxon>
        <taxon>Agaricomycotina</taxon>
        <taxon>Agaricomycetes</taxon>
        <taxon>Agaricomycetidae</taxon>
        <taxon>Agaricales</taxon>
        <taxon>Agaricales incertae sedis</taxon>
        <taxon>Dendrothele</taxon>
    </lineage>
</organism>
<proteinExistence type="inferred from homology"/>
<comment type="pathway">
    <text evidence="3">Secondary metabolite biosynthesis.</text>
</comment>
<dbReference type="PRINTS" id="PR00385">
    <property type="entry name" value="P450"/>
</dbReference>
<dbReference type="PANTHER" id="PTHR46300">
    <property type="entry name" value="P450, PUTATIVE (EUROFUNG)-RELATED-RELATED"/>
    <property type="match status" value="1"/>
</dbReference>
<dbReference type="GO" id="GO:0020037">
    <property type="term" value="F:heme binding"/>
    <property type="evidence" value="ECO:0007669"/>
    <property type="project" value="InterPro"/>
</dbReference>
<accession>A0A4V4HFE8</accession>
<keyword evidence="16" id="KW-1185">Reference proteome</keyword>
<evidence type="ECO:0000256" key="13">
    <source>
        <dbReference type="ARBA" id="ARBA00023180"/>
    </source>
</evidence>
<name>A0A4V4HFE8_DENBC</name>
<comment type="similarity">
    <text evidence="4">Belongs to the cytochrome P450 family.</text>
</comment>
<dbReference type="Pfam" id="PF00067">
    <property type="entry name" value="p450"/>
    <property type="match status" value="1"/>
</dbReference>
<dbReference type="GO" id="GO:0005506">
    <property type="term" value="F:iron ion binding"/>
    <property type="evidence" value="ECO:0007669"/>
    <property type="project" value="InterPro"/>
</dbReference>
<evidence type="ECO:0000256" key="6">
    <source>
        <dbReference type="ARBA" id="ARBA00022692"/>
    </source>
</evidence>
<keyword evidence="12" id="KW-0472">Membrane</keyword>
<evidence type="ECO:0000256" key="1">
    <source>
        <dbReference type="ARBA" id="ARBA00001971"/>
    </source>
</evidence>
<keyword evidence="5 14" id="KW-0349">Heme</keyword>
<protein>
    <submittedName>
        <fullName evidence="15">Cytochrome P450</fullName>
    </submittedName>
</protein>
<evidence type="ECO:0000256" key="7">
    <source>
        <dbReference type="ARBA" id="ARBA00022723"/>
    </source>
</evidence>